<dbReference type="Gene3D" id="3.40.50.300">
    <property type="entry name" value="P-loop containing nucleotide triphosphate hydrolases"/>
    <property type="match status" value="1"/>
</dbReference>
<organism evidence="2">
    <name type="scientific">marine sediment metagenome</name>
    <dbReference type="NCBI Taxonomy" id="412755"/>
    <lineage>
        <taxon>unclassified sequences</taxon>
        <taxon>metagenomes</taxon>
        <taxon>ecological metagenomes</taxon>
    </lineage>
</organism>
<dbReference type="AlphaFoldDB" id="X1NCR3"/>
<dbReference type="GO" id="GO:0006139">
    <property type="term" value="P:nucleobase-containing compound metabolic process"/>
    <property type="evidence" value="ECO:0007669"/>
    <property type="project" value="InterPro"/>
</dbReference>
<sequence>GLNSPLGWEYGYDYPAITRAVQAAGRCIRSETDKGMIVFMDKRFRQRKYLKSLPNEYDILVNQKPGTLLPGFFV</sequence>
<dbReference type="Pfam" id="PF13307">
    <property type="entry name" value="Helicase_C_2"/>
    <property type="match status" value="1"/>
</dbReference>
<dbReference type="EMBL" id="BARV01013626">
    <property type="protein sequence ID" value="GAI24600.1"/>
    <property type="molecule type" value="Genomic_DNA"/>
</dbReference>
<dbReference type="GO" id="GO:0016818">
    <property type="term" value="F:hydrolase activity, acting on acid anhydrides, in phosphorus-containing anhydrides"/>
    <property type="evidence" value="ECO:0007669"/>
    <property type="project" value="InterPro"/>
</dbReference>
<evidence type="ECO:0000313" key="2">
    <source>
        <dbReference type="EMBL" id="GAI24600.1"/>
    </source>
</evidence>
<dbReference type="InterPro" id="IPR006555">
    <property type="entry name" value="ATP-dep_Helicase_C"/>
</dbReference>
<dbReference type="GO" id="GO:0004386">
    <property type="term" value="F:helicase activity"/>
    <property type="evidence" value="ECO:0007669"/>
    <property type="project" value="InterPro"/>
</dbReference>
<evidence type="ECO:0000259" key="1">
    <source>
        <dbReference type="Pfam" id="PF13307"/>
    </source>
</evidence>
<gene>
    <name evidence="2" type="ORF">S06H3_24473</name>
</gene>
<feature type="domain" description="ATP-dependent helicase C-terminal" evidence="1">
    <location>
        <begin position="8"/>
        <end position="56"/>
    </location>
</feature>
<name>X1NCR3_9ZZZZ</name>
<dbReference type="InterPro" id="IPR027417">
    <property type="entry name" value="P-loop_NTPase"/>
</dbReference>
<feature type="non-terminal residue" evidence="2">
    <location>
        <position position="1"/>
    </location>
</feature>
<dbReference type="GO" id="GO:0003676">
    <property type="term" value="F:nucleic acid binding"/>
    <property type="evidence" value="ECO:0007669"/>
    <property type="project" value="InterPro"/>
</dbReference>
<protein>
    <recommendedName>
        <fullName evidence="1">ATP-dependent helicase C-terminal domain-containing protein</fullName>
    </recommendedName>
</protein>
<accession>X1NCR3</accession>
<dbReference type="GO" id="GO:0005524">
    <property type="term" value="F:ATP binding"/>
    <property type="evidence" value="ECO:0007669"/>
    <property type="project" value="InterPro"/>
</dbReference>
<reference evidence="2" key="1">
    <citation type="journal article" date="2014" name="Front. Microbiol.">
        <title>High frequency of phylogenetically diverse reductive dehalogenase-homologous genes in deep subseafloor sedimentary metagenomes.</title>
        <authorList>
            <person name="Kawai M."/>
            <person name="Futagami T."/>
            <person name="Toyoda A."/>
            <person name="Takaki Y."/>
            <person name="Nishi S."/>
            <person name="Hori S."/>
            <person name="Arai W."/>
            <person name="Tsubouchi T."/>
            <person name="Morono Y."/>
            <person name="Uchiyama I."/>
            <person name="Ito T."/>
            <person name="Fujiyama A."/>
            <person name="Inagaki F."/>
            <person name="Takami H."/>
        </authorList>
    </citation>
    <scope>NUCLEOTIDE SEQUENCE</scope>
    <source>
        <strain evidence="2">Expedition CK06-06</strain>
    </source>
</reference>
<comment type="caution">
    <text evidence="2">The sequence shown here is derived from an EMBL/GenBank/DDBJ whole genome shotgun (WGS) entry which is preliminary data.</text>
</comment>
<proteinExistence type="predicted"/>